<dbReference type="GeneID" id="104987916"/>
<evidence type="ECO:0000313" key="3">
    <source>
        <dbReference type="RefSeq" id="XP_010837315.1"/>
    </source>
</evidence>
<protein>
    <submittedName>
        <fullName evidence="3">Uncharacterized protein LOC104987916</fullName>
    </submittedName>
</protein>
<organism evidence="2 3">
    <name type="scientific">Bison bison bison</name>
    <name type="common">North American plains bison</name>
    <dbReference type="NCBI Taxonomy" id="43346"/>
    <lineage>
        <taxon>Eukaryota</taxon>
        <taxon>Metazoa</taxon>
        <taxon>Chordata</taxon>
        <taxon>Craniata</taxon>
        <taxon>Vertebrata</taxon>
        <taxon>Euteleostomi</taxon>
        <taxon>Mammalia</taxon>
        <taxon>Eutheria</taxon>
        <taxon>Laurasiatheria</taxon>
        <taxon>Artiodactyla</taxon>
        <taxon>Ruminantia</taxon>
        <taxon>Pecora</taxon>
        <taxon>Bovidae</taxon>
        <taxon>Bovinae</taxon>
        <taxon>Bison</taxon>
    </lineage>
</organism>
<dbReference type="Proteomes" id="UP000515208">
    <property type="component" value="Unplaced"/>
</dbReference>
<accession>A0A6P3HFE8</accession>
<feature type="region of interest" description="Disordered" evidence="1">
    <location>
        <begin position="1"/>
        <end position="26"/>
    </location>
</feature>
<dbReference type="AlphaFoldDB" id="A0A6P3HFE8"/>
<dbReference type="RefSeq" id="XP_010837315.1">
    <property type="nucleotide sequence ID" value="XM_010839013.1"/>
</dbReference>
<proteinExistence type="predicted"/>
<reference evidence="3" key="1">
    <citation type="submission" date="2025-08" db="UniProtKB">
        <authorList>
            <consortium name="RefSeq"/>
        </authorList>
    </citation>
    <scope>IDENTIFICATION</scope>
    <source>
        <tissue evidence="3">Blood</tissue>
    </source>
</reference>
<keyword evidence="2" id="KW-1185">Reference proteome</keyword>
<evidence type="ECO:0000256" key="1">
    <source>
        <dbReference type="SAM" id="MobiDB-lite"/>
    </source>
</evidence>
<gene>
    <name evidence="3" type="primary">LOC104987916</name>
</gene>
<evidence type="ECO:0000313" key="2">
    <source>
        <dbReference type="Proteomes" id="UP000515208"/>
    </source>
</evidence>
<sequence>MDPNHARSRGSRDAASERGSPGNRFPRCSCYPALPGRSQNRDLGARCSCSAVPAAVWAPVRQSGQAAPGADRGLPGGRALSAAAGLTNVRAASVVGLPVSSYLGRSGCRADRVRNRLSQMLLAENLRERRRAEQLLSRLLYLQRTEHECRPGGRPPGSPAGSLHLRRPAPGPSCDGPTWQSRKVRFLPYQAGISAPENLLHGLGRFFTI</sequence>
<dbReference type="KEGG" id="bbis:104987916"/>
<feature type="region of interest" description="Disordered" evidence="1">
    <location>
        <begin position="147"/>
        <end position="177"/>
    </location>
</feature>
<name>A0A6P3HFE8_BISBB</name>